<evidence type="ECO:0000313" key="2">
    <source>
        <dbReference type="Proteomes" id="UP000429607"/>
    </source>
</evidence>
<proteinExistence type="predicted"/>
<sequence>MRKIANVRSSCHTTSGLIGLLSTSPSQLTVLVAARRVLHVKPTIVLNTCDKTKKDMLGVDYFVEEQEIMRYLDRITSVL</sequence>
<dbReference type="EMBL" id="QXFV01000538">
    <property type="protein sequence ID" value="KAE9034740.1"/>
    <property type="molecule type" value="Genomic_DNA"/>
</dbReference>
<name>A0A6A3MUF6_9STRA</name>
<comment type="caution">
    <text evidence="1">The sequence shown here is derived from an EMBL/GenBank/DDBJ whole genome shotgun (WGS) entry which is preliminary data.</text>
</comment>
<organism evidence="1 2">
    <name type="scientific">Phytophthora rubi</name>
    <dbReference type="NCBI Taxonomy" id="129364"/>
    <lineage>
        <taxon>Eukaryota</taxon>
        <taxon>Sar</taxon>
        <taxon>Stramenopiles</taxon>
        <taxon>Oomycota</taxon>
        <taxon>Peronosporomycetes</taxon>
        <taxon>Peronosporales</taxon>
        <taxon>Peronosporaceae</taxon>
        <taxon>Phytophthora</taxon>
    </lineage>
</organism>
<dbReference type="AlphaFoldDB" id="A0A6A3MUF6"/>
<dbReference type="Proteomes" id="UP000429607">
    <property type="component" value="Unassembled WGS sequence"/>
</dbReference>
<gene>
    <name evidence="1" type="ORF">PR001_g9608</name>
</gene>
<evidence type="ECO:0000313" key="1">
    <source>
        <dbReference type="EMBL" id="KAE9034740.1"/>
    </source>
</evidence>
<protein>
    <submittedName>
        <fullName evidence="1">Uncharacterized protein</fullName>
    </submittedName>
</protein>
<reference evidence="1 2" key="1">
    <citation type="submission" date="2018-09" db="EMBL/GenBank/DDBJ databases">
        <title>Genomic investigation of the strawberry pathogen Phytophthora fragariae indicates pathogenicity is determined by transcriptional variation in three key races.</title>
        <authorList>
            <person name="Adams T.M."/>
            <person name="Armitage A.D."/>
            <person name="Sobczyk M.K."/>
            <person name="Bates H.J."/>
            <person name="Dunwell J.M."/>
            <person name="Nellist C.F."/>
            <person name="Harrison R.J."/>
        </authorList>
    </citation>
    <scope>NUCLEOTIDE SEQUENCE [LARGE SCALE GENOMIC DNA]</scope>
    <source>
        <strain evidence="1 2">SCRP249</strain>
    </source>
</reference>
<accession>A0A6A3MUF6</accession>